<dbReference type="AlphaFoldDB" id="A0AAX4P720"/>
<dbReference type="InterPro" id="IPR050348">
    <property type="entry name" value="Protein-Tyr_Phosphatase"/>
</dbReference>
<dbReference type="InterPro" id="IPR029021">
    <property type="entry name" value="Prot-tyrosine_phosphatase-like"/>
</dbReference>
<dbReference type="InterPro" id="IPR016130">
    <property type="entry name" value="Tyr_Pase_AS"/>
</dbReference>
<dbReference type="InterPro" id="IPR003595">
    <property type="entry name" value="Tyr_Pase_cat"/>
</dbReference>
<keyword evidence="5" id="KW-1185">Reference proteome</keyword>
<dbReference type="PANTHER" id="PTHR19134">
    <property type="entry name" value="RECEPTOR-TYPE TYROSINE-PROTEIN PHOSPHATASE"/>
    <property type="match status" value="1"/>
</dbReference>
<evidence type="ECO:0000259" key="2">
    <source>
        <dbReference type="PROSITE" id="PS50055"/>
    </source>
</evidence>
<protein>
    <submittedName>
        <fullName evidence="4">Protein tyrosine phosphatase</fullName>
    </submittedName>
</protein>
<evidence type="ECO:0000313" key="4">
    <source>
        <dbReference type="EMBL" id="WZN61621.1"/>
    </source>
</evidence>
<organism evidence="4 5">
    <name type="scientific">Chloropicon roscoffensis</name>
    <dbReference type="NCBI Taxonomy" id="1461544"/>
    <lineage>
        <taxon>Eukaryota</taxon>
        <taxon>Viridiplantae</taxon>
        <taxon>Chlorophyta</taxon>
        <taxon>Chloropicophyceae</taxon>
        <taxon>Chloropicales</taxon>
        <taxon>Chloropicaceae</taxon>
        <taxon>Chloropicon</taxon>
    </lineage>
</organism>
<gene>
    <name evidence="4" type="ORF">HKI87_04g31560</name>
</gene>
<dbReference type="GO" id="GO:0004725">
    <property type="term" value="F:protein tyrosine phosphatase activity"/>
    <property type="evidence" value="ECO:0007669"/>
    <property type="project" value="InterPro"/>
</dbReference>
<proteinExistence type="predicted"/>
<dbReference type="Gene3D" id="3.90.190.10">
    <property type="entry name" value="Protein tyrosine phosphatase superfamily"/>
    <property type="match status" value="1"/>
</dbReference>
<feature type="domain" description="Tyrosine-protein phosphatase" evidence="2">
    <location>
        <begin position="70"/>
        <end position="311"/>
    </location>
</feature>
<dbReference type="SUPFAM" id="SSF52799">
    <property type="entry name" value="(Phosphotyrosine protein) phosphatases II"/>
    <property type="match status" value="1"/>
</dbReference>
<evidence type="ECO:0000259" key="3">
    <source>
        <dbReference type="PROSITE" id="PS50056"/>
    </source>
</evidence>
<dbReference type="Proteomes" id="UP001472866">
    <property type="component" value="Chromosome 04"/>
</dbReference>
<dbReference type="SMART" id="SM00404">
    <property type="entry name" value="PTPc_motif"/>
    <property type="match status" value="1"/>
</dbReference>
<dbReference type="Pfam" id="PF00102">
    <property type="entry name" value="Y_phosphatase"/>
    <property type="match status" value="1"/>
</dbReference>
<dbReference type="PROSITE" id="PS50055">
    <property type="entry name" value="TYR_PHOSPHATASE_PTP"/>
    <property type="match status" value="1"/>
</dbReference>
<dbReference type="PRINTS" id="PR00700">
    <property type="entry name" value="PRTYPHPHTASE"/>
</dbReference>
<sequence length="318" mass="35093">MGKTEADARDGFGDSADDAPGPSPELVRRNASFALEELTSRYRVVEDLHRVYRSVPFAKIGSKLCAFDPNRDRYMNVLPYEHSAVKLSGGRRGDYINACAVQSGPRDLATFSYVATQGPLEGTIDDFWRMVLEQDVAAVVMLCDLVEDMMPKCAKYFPLEVGEAFETESFEVAATSKDVPFPGVERRALRVSEKRGTATAAVDHLRYSDWPDHGVPDHCESMVRVSRLIRGRYPRSRVAVHCSAGIGRTGTFCMIDVALRRVLGSGEELRGAEHAEAVDLESILTELRSSRAGMVQTVDQLVFAYRAIAAELRAHCGP</sequence>
<feature type="domain" description="Tyrosine specific protein phosphatases" evidence="3">
    <location>
        <begin position="220"/>
        <end position="302"/>
    </location>
</feature>
<dbReference type="InterPro" id="IPR000387">
    <property type="entry name" value="Tyr_Pase_dom"/>
</dbReference>
<feature type="region of interest" description="Disordered" evidence="1">
    <location>
        <begin position="1"/>
        <end position="25"/>
    </location>
</feature>
<reference evidence="4 5" key="1">
    <citation type="submission" date="2024-03" db="EMBL/GenBank/DDBJ databases">
        <title>Complete genome sequence of the green alga Chloropicon roscoffensis RCC1871.</title>
        <authorList>
            <person name="Lemieux C."/>
            <person name="Pombert J.-F."/>
            <person name="Otis C."/>
            <person name="Turmel M."/>
        </authorList>
    </citation>
    <scope>NUCLEOTIDE SEQUENCE [LARGE SCALE GENOMIC DNA]</scope>
    <source>
        <strain evidence="4 5">RCC1871</strain>
    </source>
</reference>
<evidence type="ECO:0000256" key="1">
    <source>
        <dbReference type="SAM" id="MobiDB-lite"/>
    </source>
</evidence>
<dbReference type="PROSITE" id="PS50056">
    <property type="entry name" value="TYR_PHOSPHATASE_2"/>
    <property type="match status" value="1"/>
</dbReference>
<dbReference type="CDD" id="cd00047">
    <property type="entry name" value="PTPc"/>
    <property type="match status" value="1"/>
</dbReference>
<evidence type="ECO:0000313" key="5">
    <source>
        <dbReference type="Proteomes" id="UP001472866"/>
    </source>
</evidence>
<dbReference type="SMART" id="SM00194">
    <property type="entry name" value="PTPc"/>
    <property type="match status" value="1"/>
</dbReference>
<dbReference type="InterPro" id="IPR000242">
    <property type="entry name" value="PTP_cat"/>
</dbReference>
<accession>A0AAX4P720</accession>
<feature type="compositionally biased region" description="Basic and acidic residues" evidence="1">
    <location>
        <begin position="1"/>
        <end position="12"/>
    </location>
</feature>
<dbReference type="EMBL" id="CP151504">
    <property type="protein sequence ID" value="WZN61621.1"/>
    <property type="molecule type" value="Genomic_DNA"/>
</dbReference>
<dbReference type="PANTHER" id="PTHR19134:SF449">
    <property type="entry name" value="TYROSINE-PROTEIN PHOSPHATASE 1"/>
    <property type="match status" value="1"/>
</dbReference>
<dbReference type="PROSITE" id="PS00383">
    <property type="entry name" value="TYR_PHOSPHATASE_1"/>
    <property type="match status" value="1"/>
</dbReference>
<name>A0AAX4P720_9CHLO</name>